<evidence type="ECO:0000313" key="3">
    <source>
        <dbReference type="EMBL" id="EID74159.1"/>
    </source>
</evidence>
<dbReference type="InterPro" id="IPR004360">
    <property type="entry name" value="Glyas_Fos-R_dOase_dom"/>
</dbReference>
<gene>
    <name evidence="3" type="ORF">W59_30749</name>
</gene>
<accession>I0WCP3</accession>
<dbReference type="InterPro" id="IPR029068">
    <property type="entry name" value="Glyas_Bleomycin-R_OHBP_Dase"/>
</dbReference>
<dbReference type="Pfam" id="PF00903">
    <property type="entry name" value="Glyoxalase"/>
    <property type="match status" value="1"/>
</dbReference>
<proteinExistence type="predicted"/>
<dbReference type="GO" id="GO:0046872">
    <property type="term" value="F:metal ion binding"/>
    <property type="evidence" value="ECO:0007669"/>
    <property type="project" value="UniProtKB-KW"/>
</dbReference>
<protein>
    <submittedName>
        <fullName evidence="3">Glyoxalase/bleomycin resistance protein</fullName>
    </submittedName>
</protein>
<dbReference type="EMBL" id="AJJH01000164">
    <property type="protein sequence ID" value="EID74159.1"/>
    <property type="molecule type" value="Genomic_DNA"/>
</dbReference>
<keyword evidence="1" id="KW-0479">Metal-binding</keyword>
<dbReference type="InterPro" id="IPR037523">
    <property type="entry name" value="VOC_core"/>
</dbReference>
<evidence type="ECO:0000313" key="4">
    <source>
        <dbReference type="Proteomes" id="UP000006447"/>
    </source>
</evidence>
<dbReference type="PANTHER" id="PTHR36113:SF6">
    <property type="entry name" value="FOSFOMYCIN RESISTANCE PROTEIN FOSX"/>
    <property type="match status" value="1"/>
</dbReference>
<feature type="domain" description="VOC" evidence="2">
    <location>
        <begin position="9"/>
        <end position="133"/>
    </location>
</feature>
<reference evidence="3 4" key="1">
    <citation type="journal article" date="2012" name="J. Bacteriol.">
        <title>Draft genome sequence of the nitrophenol-degrading actinomycete Rhodococcus imtechensis RKJ300.</title>
        <authorList>
            <person name="Vikram S."/>
            <person name="Kumar S."/>
            <person name="Subramanian S."/>
            <person name="Raghava G.P."/>
        </authorList>
    </citation>
    <scope>NUCLEOTIDE SEQUENCE [LARGE SCALE GENOMIC DNA]</scope>
    <source>
        <strain evidence="3 4">RKJ300</strain>
    </source>
</reference>
<dbReference type="Gene3D" id="3.10.180.10">
    <property type="entry name" value="2,3-Dihydroxybiphenyl 1,2-Dioxygenase, domain 1"/>
    <property type="match status" value="1"/>
</dbReference>
<comment type="caution">
    <text evidence="3">The sequence shown here is derived from an EMBL/GenBank/DDBJ whole genome shotgun (WGS) entry which is preliminary data.</text>
</comment>
<dbReference type="PANTHER" id="PTHR36113">
    <property type="entry name" value="LYASE, PUTATIVE-RELATED-RELATED"/>
    <property type="match status" value="1"/>
</dbReference>
<dbReference type="SUPFAM" id="SSF54593">
    <property type="entry name" value="Glyoxalase/Bleomycin resistance protein/Dihydroxybiphenyl dioxygenase"/>
    <property type="match status" value="1"/>
</dbReference>
<organism evidence="3 4">
    <name type="scientific">Rhodococcus opacus RKJ300 = JCM 13270</name>
    <dbReference type="NCBI Taxonomy" id="1165867"/>
    <lineage>
        <taxon>Bacteria</taxon>
        <taxon>Bacillati</taxon>
        <taxon>Actinomycetota</taxon>
        <taxon>Actinomycetes</taxon>
        <taxon>Mycobacteriales</taxon>
        <taxon>Nocardiaceae</taxon>
        <taxon>Rhodococcus</taxon>
    </lineage>
</organism>
<dbReference type="Proteomes" id="UP000006447">
    <property type="component" value="Unassembled WGS sequence"/>
</dbReference>
<name>I0WCP3_RHOOP</name>
<dbReference type="PROSITE" id="PS51819">
    <property type="entry name" value="VOC"/>
    <property type="match status" value="1"/>
</dbReference>
<sequence length="138" mass="14910">MSQMSNFPGLTHVAITVSDLPASTAWYTALFGSAPVLDEDEESGTFHHTVFALDGGMLFGLHTHPDGVAPTRFDERQVGLDHIAFQCSPDALPRWVERLDALGIEHGGIKTAHYGSGISFRDPDNIALEFFAPPVSTS</sequence>
<dbReference type="PATRIC" id="fig|1165867.3.peg.6294"/>
<dbReference type="AlphaFoldDB" id="I0WCP3"/>
<evidence type="ECO:0000256" key="1">
    <source>
        <dbReference type="ARBA" id="ARBA00022723"/>
    </source>
</evidence>
<dbReference type="InterPro" id="IPR051332">
    <property type="entry name" value="Fosfomycin_Res_Enzymes"/>
</dbReference>
<evidence type="ECO:0000259" key="2">
    <source>
        <dbReference type="PROSITE" id="PS51819"/>
    </source>
</evidence>